<dbReference type="EMBL" id="JAAIJQ010000064">
    <property type="protein sequence ID" value="NEV63857.1"/>
    <property type="molecule type" value="Genomic_DNA"/>
</dbReference>
<dbReference type="AlphaFoldDB" id="A0A6M0K5I8"/>
<name>A0A6M0K5I8_9GAMM</name>
<dbReference type="InterPro" id="IPR004107">
    <property type="entry name" value="Integrase_SAM-like_N"/>
</dbReference>
<dbReference type="InterPro" id="IPR050090">
    <property type="entry name" value="Tyrosine_recombinase_XerCD"/>
</dbReference>
<evidence type="ECO:0000256" key="1">
    <source>
        <dbReference type="ARBA" id="ARBA00004496"/>
    </source>
</evidence>
<dbReference type="InterPro" id="IPR011946">
    <property type="entry name" value="Integrase_integron-type"/>
</dbReference>
<feature type="compositionally biased region" description="Polar residues" evidence="10">
    <location>
        <begin position="95"/>
        <end position="107"/>
    </location>
</feature>
<keyword evidence="14" id="KW-1185">Reference proteome</keyword>
<dbReference type="Pfam" id="PF00589">
    <property type="entry name" value="Phage_integrase"/>
    <property type="match status" value="1"/>
</dbReference>
<comment type="caution">
    <text evidence="13">The sequence shown here is derived from an EMBL/GenBank/DDBJ whole genome shotgun (WGS) entry which is preliminary data.</text>
</comment>
<gene>
    <name evidence="13" type="ORF">G3446_18520</name>
</gene>
<evidence type="ECO:0000313" key="14">
    <source>
        <dbReference type="Proteomes" id="UP000483379"/>
    </source>
</evidence>
<comment type="similarity">
    <text evidence="2">Belongs to the 'phage' integrase family.</text>
</comment>
<dbReference type="FunFam" id="1.10.443.10:FF:000007">
    <property type="entry name" value="Tyrosine recombinase XerC"/>
    <property type="match status" value="1"/>
</dbReference>
<evidence type="ECO:0000256" key="2">
    <source>
        <dbReference type="ARBA" id="ARBA00008857"/>
    </source>
</evidence>
<evidence type="ECO:0000256" key="6">
    <source>
        <dbReference type="ARBA" id="ARBA00023172"/>
    </source>
</evidence>
<dbReference type="GO" id="GO:0005737">
    <property type="term" value="C:cytoplasm"/>
    <property type="evidence" value="ECO:0007669"/>
    <property type="project" value="UniProtKB-SubCell"/>
</dbReference>
<evidence type="ECO:0000259" key="12">
    <source>
        <dbReference type="PROSITE" id="PS51900"/>
    </source>
</evidence>
<dbReference type="CDD" id="cd01193">
    <property type="entry name" value="INT_IntI_C"/>
    <property type="match status" value="1"/>
</dbReference>
<reference evidence="13 14" key="1">
    <citation type="submission" date="2020-02" db="EMBL/GenBank/DDBJ databases">
        <title>Genome sequences of Thiorhodococcus mannitoliphagus and Thiorhodococcus minor, purple sulfur photosynthetic bacteria in the gammaproteobacterial family, Chromatiaceae.</title>
        <authorList>
            <person name="Aviles F.A."/>
            <person name="Meyer T.E."/>
            <person name="Kyndt J.A."/>
        </authorList>
    </citation>
    <scope>NUCLEOTIDE SEQUENCE [LARGE SCALE GENOMIC DNA]</scope>
    <source>
        <strain evidence="13 14">DSM 11518</strain>
    </source>
</reference>
<dbReference type="NCBIfam" id="TIGR02249">
    <property type="entry name" value="integrase_gron"/>
    <property type="match status" value="1"/>
</dbReference>
<dbReference type="InterPro" id="IPR010998">
    <property type="entry name" value="Integrase_recombinase_N"/>
</dbReference>
<comment type="function">
    <text evidence="7">Site-specific tyrosine recombinase, which acts by catalyzing the cutting and rejoining of the recombining DNA molecules. The XerC-XerD complex is essential to convert dimers of the bacterial chromosome into monomers to permit their segregation at cell division. It also contributes to the segregational stability of plasmids.</text>
</comment>
<evidence type="ECO:0000256" key="5">
    <source>
        <dbReference type="ARBA" id="ARBA00023125"/>
    </source>
</evidence>
<proteinExistence type="inferred from homology"/>
<evidence type="ECO:0000256" key="8">
    <source>
        <dbReference type="ARBA" id="ARBA00038613"/>
    </source>
</evidence>
<keyword evidence="6" id="KW-0233">DNA recombination</keyword>
<evidence type="ECO:0000259" key="11">
    <source>
        <dbReference type="PROSITE" id="PS51898"/>
    </source>
</evidence>
<dbReference type="GO" id="GO:0006310">
    <property type="term" value="P:DNA recombination"/>
    <property type="evidence" value="ECO:0007669"/>
    <property type="project" value="UniProtKB-KW"/>
</dbReference>
<accession>A0A6M0K5I8</accession>
<evidence type="ECO:0000256" key="4">
    <source>
        <dbReference type="ARBA" id="ARBA00022908"/>
    </source>
</evidence>
<protein>
    <submittedName>
        <fullName evidence="13">Integron integrase</fullName>
    </submittedName>
</protein>
<comment type="subunit">
    <text evidence="8">Forms a cyclic heterotetrameric complex composed of two molecules of XerC and two molecules of XerD.</text>
</comment>
<dbReference type="PROSITE" id="PS51898">
    <property type="entry name" value="TYR_RECOMBINASE"/>
    <property type="match status" value="1"/>
</dbReference>
<evidence type="ECO:0000256" key="7">
    <source>
        <dbReference type="ARBA" id="ARBA00037721"/>
    </source>
</evidence>
<dbReference type="GO" id="GO:0015074">
    <property type="term" value="P:DNA integration"/>
    <property type="evidence" value="ECO:0007669"/>
    <property type="project" value="UniProtKB-KW"/>
</dbReference>
<dbReference type="Gene3D" id="1.10.443.10">
    <property type="entry name" value="Intergrase catalytic core"/>
    <property type="match status" value="1"/>
</dbReference>
<feature type="domain" description="Core-binding (CB)" evidence="12">
    <location>
        <begin position="113"/>
        <end position="196"/>
    </location>
</feature>
<evidence type="ECO:0000313" key="13">
    <source>
        <dbReference type="EMBL" id="NEV63857.1"/>
    </source>
</evidence>
<keyword evidence="3" id="KW-0963">Cytoplasm</keyword>
<sequence>MPANQRRYYVQRAEAFIDAVKPTRMREVTPDQITAFFQSYARQRRLNAWQFRQTVDAVQLLLVDLSGSPSARDVDWDYWKSAGADLAPDHPTLAAEQSPQGRVQSSPRYAASTKALPLLKTLARTLRAKRYAIRTEQTYVDWCHRFLLFADKPDDRMLDQGDVERFLAHLAADRKVAAATQRQALNALVFLFREVLERPLEDMRFARAKRPARVPVVLTREEVRTLLESLEGVYALMARLMYGTGMRLMECIRLRVADVDFGNGLIVIRDGKGGKDRVVPLPARLVEPLRAHLKQIEQLHDADVAAGLGEVFLPDALARKYPSAAREWIWQYVFPSAKLSTDPKSGRVRRHHLNESGLQRAVKRAGGSAKIQKRVNSHALRHSFATHLLEAGYDIRTVQGLLGHADVSTTMIYTHVMNRPGVVPVKSPVDDL</sequence>
<dbReference type="PANTHER" id="PTHR30349:SF64">
    <property type="entry name" value="PROPHAGE INTEGRASE INTD-RELATED"/>
    <property type="match status" value="1"/>
</dbReference>
<dbReference type="PANTHER" id="PTHR30349">
    <property type="entry name" value="PHAGE INTEGRASE-RELATED"/>
    <property type="match status" value="1"/>
</dbReference>
<evidence type="ECO:0000256" key="10">
    <source>
        <dbReference type="SAM" id="MobiDB-lite"/>
    </source>
</evidence>
<dbReference type="SUPFAM" id="SSF56349">
    <property type="entry name" value="DNA breaking-rejoining enzymes"/>
    <property type="match status" value="1"/>
</dbReference>
<evidence type="ECO:0000256" key="3">
    <source>
        <dbReference type="ARBA" id="ARBA00022490"/>
    </source>
</evidence>
<comment type="subcellular location">
    <subcellularLocation>
        <location evidence="1">Cytoplasm</location>
    </subcellularLocation>
</comment>
<evidence type="ECO:0000256" key="9">
    <source>
        <dbReference type="PROSITE-ProRule" id="PRU01248"/>
    </source>
</evidence>
<organism evidence="13 14">
    <name type="scientific">Thiorhodococcus minor</name>
    <dbReference type="NCBI Taxonomy" id="57489"/>
    <lineage>
        <taxon>Bacteria</taxon>
        <taxon>Pseudomonadati</taxon>
        <taxon>Pseudomonadota</taxon>
        <taxon>Gammaproteobacteria</taxon>
        <taxon>Chromatiales</taxon>
        <taxon>Chromatiaceae</taxon>
        <taxon>Thiorhodococcus</taxon>
    </lineage>
</organism>
<feature type="domain" description="Tyr recombinase" evidence="11">
    <location>
        <begin position="213"/>
        <end position="427"/>
    </location>
</feature>
<dbReference type="Gene3D" id="1.10.150.130">
    <property type="match status" value="1"/>
</dbReference>
<feature type="region of interest" description="Disordered" evidence="10">
    <location>
        <begin position="89"/>
        <end position="108"/>
    </location>
</feature>
<dbReference type="InterPro" id="IPR044068">
    <property type="entry name" value="CB"/>
</dbReference>
<dbReference type="Pfam" id="PF13495">
    <property type="entry name" value="Phage_int_SAM_4"/>
    <property type="match status" value="1"/>
</dbReference>
<keyword evidence="5 9" id="KW-0238">DNA-binding</keyword>
<dbReference type="InterPro" id="IPR013762">
    <property type="entry name" value="Integrase-like_cat_sf"/>
</dbReference>
<dbReference type="PROSITE" id="PS51900">
    <property type="entry name" value="CB"/>
    <property type="match status" value="1"/>
</dbReference>
<dbReference type="InterPro" id="IPR002104">
    <property type="entry name" value="Integrase_catalytic"/>
</dbReference>
<dbReference type="Proteomes" id="UP000483379">
    <property type="component" value="Unassembled WGS sequence"/>
</dbReference>
<dbReference type="InterPro" id="IPR011010">
    <property type="entry name" value="DNA_brk_join_enz"/>
</dbReference>
<dbReference type="GO" id="GO:0003677">
    <property type="term" value="F:DNA binding"/>
    <property type="evidence" value="ECO:0007669"/>
    <property type="project" value="UniProtKB-UniRule"/>
</dbReference>
<keyword evidence="4" id="KW-0229">DNA integration</keyword>